<name>A0A834SU14_9FABA</name>
<evidence type="ECO:0000313" key="3">
    <source>
        <dbReference type="Proteomes" id="UP000634136"/>
    </source>
</evidence>
<protein>
    <submittedName>
        <fullName evidence="2">Putative transposase, Ptta/En/Spm, plant</fullName>
    </submittedName>
</protein>
<keyword evidence="3" id="KW-1185">Reference proteome</keyword>
<dbReference type="EMBL" id="JAAIUW010000012">
    <property type="protein sequence ID" value="KAF7807707.1"/>
    <property type="molecule type" value="Genomic_DNA"/>
</dbReference>
<feature type="compositionally biased region" description="Polar residues" evidence="1">
    <location>
        <begin position="301"/>
        <end position="311"/>
    </location>
</feature>
<feature type="region of interest" description="Disordered" evidence="1">
    <location>
        <begin position="301"/>
        <end position="336"/>
    </location>
</feature>
<accession>A0A834SU14</accession>
<dbReference type="Proteomes" id="UP000634136">
    <property type="component" value="Unassembled WGS sequence"/>
</dbReference>
<dbReference type="Pfam" id="PF03004">
    <property type="entry name" value="Transposase_24"/>
    <property type="match status" value="1"/>
</dbReference>
<proteinExistence type="predicted"/>
<dbReference type="AlphaFoldDB" id="A0A834SU14"/>
<comment type="caution">
    <text evidence="2">The sequence shown here is derived from an EMBL/GenBank/DDBJ whole genome shotgun (WGS) entry which is preliminary data.</text>
</comment>
<dbReference type="InterPro" id="IPR004252">
    <property type="entry name" value="Probable_transposase_24"/>
</dbReference>
<gene>
    <name evidence="2" type="ORF">G2W53_039868</name>
</gene>
<feature type="compositionally biased region" description="Acidic residues" evidence="1">
    <location>
        <begin position="324"/>
        <end position="336"/>
    </location>
</feature>
<sequence>MIRQLSYGPSKSIMVTQGRGTRGRRRGDVPEGSQGGELPGASTGYILDSVESTVPYAGVDRRKVITVEKNGTQFGPAFVTQSIMSSVFGRMPFVAERWRDYSIEENEELFKEFMDKYQFQSNNDRKMARDVWEKTCMGIRAEVWDGLVDIWLTPEWQKKSEAAKRSRATAPDAMLHTRGSISFGAHKKKMEAEQNQKISWRDENLDIALLDKYGEEPSSYHEVDANLWLDVALHSKNGRIHGLGQGLQLSSGSLNLTSSACSTTSTTTPIIPQSQIDEAVSRAMTTMWSTQMAPMLQSFMSQVNQAPTRSSQGEEHQSNPANDDNNDADADADLGV</sequence>
<evidence type="ECO:0000256" key="1">
    <source>
        <dbReference type="SAM" id="MobiDB-lite"/>
    </source>
</evidence>
<reference evidence="2" key="1">
    <citation type="submission" date="2020-09" db="EMBL/GenBank/DDBJ databases">
        <title>Genome-Enabled Discovery of Anthraquinone Biosynthesis in Senna tora.</title>
        <authorList>
            <person name="Kang S.-H."/>
            <person name="Pandey R.P."/>
            <person name="Lee C.-M."/>
            <person name="Sim J.-S."/>
            <person name="Jeong J.-T."/>
            <person name="Choi B.-S."/>
            <person name="Jung M."/>
            <person name="Ginzburg D."/>
            <person name="Zhao K."/>
            <person name="Won S.Y."/>
            <person name="Oh T.-J."/>
            <person name="Yu Y."/>
            <person name="Kim N.-H."/>
            <person name="Lee O.R."/>
            <person name="Lee T.-H."/>
            <person name="Bashyal P."/>
            <person name="Kim T.-S."/>
            <person name="Lee W.-H."/>
            <person name="Kawkins C."/>
            <person name="Kim C.-K."/>
            <person name="Kim J.S."/>
            <person name="Ahn B.O."/>
            <person name="Rhee S.Y."/>
            <person name="Sohng J.K."/>
        </authorList>
    </citation>
    <scope>NUCLEOTIDE SEQUENCE</scope>
    <source>
        <tissue evidence="2">Leaf</tissue>
    </source>
</reference>
<organism evidence="2 3">
    <name type="scientific">Senna tora</name>
    <dbReference type="NCBI Taxonomy" id="362788"/>
    <lineage>
        <taxon>Eukaryota</taxon>
        <taxon>Viridiplantae</taxon>
        <taxon>Streptophyta</taxon>
        <taxon>Embryophyta</taxon>
        <taxon>Tracheophyta</taxon>
        <taxon>Spermatophyta</taxon>
        <taxon>Magnoliopsida</taxon>
        <taxon>eudicotyledons</taxon>
        <taxon>Gunneridae</taxon>
        <taxon>Pentapetalae</taxon>
        <taxon>rosids</taxon>
        <taxon>fabids</taxon>
        <taxon>Fabales</taxon>
        <taxon>Fabaceae</taxon>
        <taxon>Caesalpinioideae</taxon>
        <taxon>Cassia clade</taxon>
        <taxon>Senna</taxon>
    </lineage>
</organism>
<feature type="region of interest" description="Disordered" evidence="1">
    <location>
        <begin position="1"/>
        <end position="42"/>
    </location>
</feature>
<evidence type="ECO:0000313" key="2">
    <source>
        <dbReference type="EMBL" id="KAF7807707.1"/>
    </source>
</evidence>